<gene>
    <name evidence="3" type="primary">LOC105267452</name>
</gene>
<dbReference type="RefSeq" id="XP_011304618.1">
    <property type="nucleotide sequence ID" value="XM_011306316.1"/>
</dbReference>
<dbReference type="Proteomes" id="UP000694866">
    <property type="component" value="Unplaced"/>
</dbReference>
<feature type="compositionally biased region" description="Polar residues" evidence="1">
    <location>
        <begin position="74"/>
        <end position="93"/>
    </location>
</feature>
<reference evidence="3" key="1">
    <citation type="submission" date="2025-08" db="UniProtKB">
        <authorList>
            <consortium name="RefSeq"/>
        </authorList>
    </citation>
    <scope>IDENTIFICATION</scope>
    <source>
        <strain evidence="3">USDA-PBARC FA_bdor</strain>
        <tissue evidence="3">Whole organism</tissue>
    </source>
</reference>
<feature type="compositionally biased region" description="Polar residues" evidence="1">
    <location>
        <begin position="464"/>
        <end position="491"/>
    </location>
</feature>
<feature type="compositionally biased region" description="Polar residues" evidence="1">
    <location>
        <begin position="132"/>
        <end position="154"/>
    </location>
</feature>
<evidence type="ECO:0000313" key="3">
    <source>
        <dbReference type="RefSeq" id="XP_011304618.1"/>
    </source>
</evidence>
<protein>
    <submittedName>
        <fullName evidence="3">Nucleic-acid-binding protein from mobile element jockey-like</fullName>
    </submittedName>
</protein>
<evidence type="ECO:0000313" key="2">
    <source>
        <dbReference type="Proteomes" id="UP000694866"/>
    </source>
</evidence>
<keyword evidence="2" id="KW-1185">Reference proteome</keyword>
<sequence length="545" mass="61919">MADSQKNQRTNSQYLRGGRGRGNIRPNISSQKRRGEPIDTNRSGPKFSRVNPPNITADRLEREVKEIKALYGKKSSSQNISDMAGSSNESHPNTDPFEIDITEDNSQNSANLSGNKNSNSEKDDGWMKVTRSKQSSPLRDSSRQTPSKMTTRNKFTGLPIDESERNAQVDGTGVHVDDNTNSQQLPNTRRSPGQRPPPIHSYNQSIKELAKKILDISNNYKSRFRLKQPRDSKCVTIHTSDLEMFNIVKKLLSDDNIEYYTYTPKVTKPKTVVLKDLYGDFNENDVMSELRSFNLKNVELLKVSKTHFNKNTNNVVFLIQISSQSSLAELTKIKIILYQKIRWEPLRKNTLFQCKKCQRFGHSSGNCSMSFRCVKCSLGHEPGNCSIDKNSDRNTLKCANCDSTGHPANYKGCPFYKYSLQIVKNDLHINNQIREDRIDRLSKKVTHETSYANVVKNKNQNHLYSQTESQPKSIRQSQSQGCPNTHINQSIAGPVRLETPPPWVEIMKEGIVSAIMKNLNNITEKVNNNTKNIAKILEHLNLKDD</sequence>
<feature type="region of interest" description="Disordered" evidence="1">
    <location>
        <begin position="464"/>
        <end position="494"/>
    </location>
</feature>
<accession>A0A9R1T8J5</accession>
<feature type="region of interest" description="Disordered" evidence="1">
    <location>
        <begin position="1"/>
        <end position="60"/>
    </location>
</feature>
<feature type="region of interest" description="Disordered" evidence="1">
    <location>
        <begin position="73"/>
        <end position="201"/>
    </location>
</feature>
<evidence type="ECO:0000256" key="1">
    <source>
        <dbReference type="SAM" id="MobiDB-lite"/>
    </source>
</evidence>
<dbReference type="GeneID" id="105267452"/>
<name>A0A9R1T8J5_9HYME</name>
<feature type="compositionally biased region" description="Polar residues" evidence="1">
    <location>
        <begin position="1"/>
        <end position="14"/>
    </location>
</feature>
<dbReference type="KEGG" id="fas:105267452"/>
<dbReference type="OrthoDB" id="7617229at2759"/>
<feature type="compositionally biased region" description="Polar residues" evidence="1">
    <location>
        <begin position="104"/>
        <end position="118"/>
    </location>
</feature>
<dbReference type="AlphaFoldDB" id="A0A9R1T8J5"/>
<proteinExistence type="predicted"/>
<organism evidence="2 3">
    <name type="scientific">Fopius arisanus</name>
    <dbReference type="NCBI Taxonomy" id="64838"/>
    <lineage>
        <taxon>Eukaryota</taxon>
        <taxon>Metazoa</taxon>
        <taxon>Ecdysozoa</taxon>
        <taxon>Arthropoda</taxon>
        <taxon>Hexapoda</taxon>
        <taxon>Insecta</taxon>
        <taxon>Pterygota</taxon>
        <taxon>Neoptera</taxon>
        <taxon>Endopterygota</taxon>
        <taxon>Hymenoptera</taxon>
        <taxon>Apocrita</taxon>
        <taxon>Ichneumonoidea</taxon>
        <taxon>Braconidae</taxon>
        <taxon>Opiinae</taxon>
        <taxon>Fopius</taxon>
    </lineage>
</organism>
<feature type="compositionally biased region" description="Polar residues" evidence="1">
    <location>
        <begin position="179"/>
        <end position="191"/>
    </location>
</feature>